<feature type="domain" description="Transcription regulator PadR C-terminal" evidence="2">
    <location>
        <begin position="90"/>
        <end position="169"/>
    </location>
</feature>
<dbReference type="Proteomes" id="UP000028870">
    <property type="component" value="Unassembled WGS sequence"/>
</dbReference>
<reference evidence="3" key="1">
    <citation type="submission" date="2014-03" db="EMBL/GenBank/DDBJ databases">
        <title>Draft Genome Sequence of Mycobacterium cosmeticum DSM 44829.</title>
        <authorList>
            <person name="Croce O."/>
            <person name="Robert C."/>
            <person name="Raoult D."/>
            <person name="Drancourt M."/>
        </authorList>
    </citation>
    <scope>NUCLEOTIDE SEQUENCE [LARGE SCALE GENOMIC DNA]</scope>
    <source>
        <strain evidence="3">DSM 44829</strain>
    </source>
</reference>
<evidence type="ECO:0000259" key="2">
    <source>
        <dbReference type="Pfam" id="PF10400"/>
    </source>
</evidence>
<dbReference type="Pfam" id="PF03551">
    <property type="entry name" value="PadR"/>
    <property type="match status" value="1"/>
</dbReference>
<accession>W9BKC7</accession>
<dbReference type="eggNOG" id="COG1695">
    <property type="taxonomic scope" value="Bacteria"/>
</dbReference>
<reference evidence="3" key="2">
    <citation type="submission" date="2014-03" db="EMBL/GenBank/DDBJ databases">
        <authorList>
            <person name="Urmite Genomes"/>
        </authorList>
    </citation>
    <scope>NUCLEOTIDE SEQUENCE</scope>
    <source>
        <strain evidence="3">DSM 44829</strain>
    </source>
</reference>
<keyword evidence="4" id="KW-1185">Reference proteome</keyword>
<dbReference type="RefSeq" id="WP_036398967.1">
    <property type="nucleotide sequence ID" value="NZ_CCBB010000001.1"/>
</dbReference>
<dbReference type="Pfam" id="PF10400">
    <property type="entry name" value="Vir_act_alpha_C"/>
    <property type="match status" value="1"/>
</dbReference>
<dbReference type="EMBL" id="CCBB010000001">
    <property type="protein sequence ID" value="CDO07670.1"/>
    <property type="molecule type" value="Genomic_DNA"/>
</dbReference>
<protein>
    <submittedName>
        <fullName evidence="3">Transcriptional regulator</fullName>
    </submittedName>
</protein>
<dbReference type="PANTHER" id="PTHR43252">
    <property type="entry name" value="TRANSCRIPTIONAL REGULATOR YQJI"/>
    <property type="match status" value="1"/>
</dbReference>
<gene>
    <name evidence="3" type="ORF">BN977_02480</name>
</gene>
<dbReference type="STRING" id="258533.BN977_02480"/>
<dbReference type="OrthoDB" id="3186544at2"/>
<sequence>MSLRIAALGLLVQHPGSGYDLLKRFEKSMANVWPATQSQLYGELNKLAAAGLIEVADTGPRGRKVYRATDTGRAKLLRWLGNPQDDPPYRSPEQLRIFLLGELPTESATGHVQALAEHSRAEIARLEALRDSVHWDDSDESFYGLAALEHGLRYHTMQAQWAQWLIEEISVRTTK</sequence>
<dbReference type="InterPro" id="IPR036390">
    <property type="entry name" value="WH_DNA-bd_sf"/>
</dbReference>
<proteinExistence type="predicted"/>
<evidence type="ECO:0000313" key="3">
    <source>
        <dbReference type="EMBL" id="CDO07670.1"/>
    </source>
</evidence>
<dbReference type="InterPro" id="IPR005149">
    <property type="entry name" value="Tscrpt_reg_PadR_N"/>
</dbReference>
<organism evidence="3 4">
    <name type="scientific">Mycolicibacterium cosmeticum</name>
    <dbReference type="NCBI Taxonomy" id="258533"/>
    <lineage>
        <taxon>Bacteria</taxon>
        <taxon>Bacillati</taxon>
        <taxon>Actinomycetota</taxon>
        <taxon>Actinomycetes</taxon>
        <taxon>Mycobacteriales</taxon>
        <taxon>Mycobacteriaceae</taxon>
        <taxon>Mycolicibacterium</taxon>
    </lineage>
</organism>
<feature type="domain" description="Transcription regulator PadR N-terminal" evidence="1">
    <location>
        <begin position="8"/>
        <end position="76"/>
    </location>
</feature>
<dbReference type="PANTHER" id="PTHR43252:SF4">
    <property type="entry name" value="TRANSCRIPTIONAL REGULATORY PROTEIN"/>
    <property type="match status" value="1"/>
</dbReference>
<evidence type="ECO:0000313" key="4">
    <source>
        <dbReference type="Proteomes" id="UP000028870"/>
    </source>
</evidence>
<dbReference type="AlphaFoldDB" id="W9BKC7"/>
<evidence type="ECO:0000259" key="1">
    <source>
        <dbReference type="Pfam" id="PF03551"/>
    </source>
</evidence>
<dbReference type="InterPro" id="IPR036388">
    <property type="entry name" value="WH-like_DNA-bd_sf"/>
</dbReference>
<dbReference type="InterPro" id="IPR018309">
    <property type="entry name" value="Tscrpt_reg_PadR_C"/>
</dbReference>
<comment type="caution">
    <text evidence="3">The sequence shown here is derived from an EMBL/GenBank/DDBJ whole genome shotgun (WGS) entry which is preliminary data.</text>
</comment>
<name>W9BKC7_MYCCO</name>
<dbReference type="SUPFAM" id="SSF46785">
    <property type="entry name" value="Winged helix' DNA-binding domain"/>
    <property type="match status" value="1"/>
</dbReference>
<dbReference type="Gene3D" id="1.10.10.10">
    <property type="entry name" value="Winged helix-like DNA-binding domain superfamily/Winged helix DNA-binding domain"/>
    <property type="match status" value="1"/>
</dbReference>